<dbReference type="Proteomes" id="UP000059680">
    <property type="component" value="Chromosome 9"/>
</dbReference>
<evidence type="ECO:0000313" key="2">
    <source>
        <dbReference type="EMBL" id="BAT08570.1"/>
    </source>
</evidence>
<evidence type="ECO:0000313" key="3">
    <source>
        <dbReference type="Proteomes" id="UP000059680"/>
    </source>
</evidence>
<name>A0A0N7KQZ2_ORYSJ</name>
<gene>
    <name evidence="2" type="ordered locus">Os09g0472150</name>
    <name evidence="2" type="ORF">OSNPB_090472150</name>
</gene>
<feature type="compositionally biased region" description="Basic and acidic residues" evidence="1">
    <location>
        <begin position="33"/>
        <end position="42"/>
    </location>
</feature>
<reference evidence="3" key="1">
    <citation type="journal article" date="2005" name="Nature">
        <title>The map-based sequence of the rice genome.</title>
        <authorList>
            <consortium name="International rice genome sequencing project (IRGSP)"/>
            <person name="Matsumoto T."/>
            <person name="Wu J."/>
            <person name="Kanamori H."/>
            <person name="Katayose Y."/>
            <person name="Fujisawa M."/>
            <person name="Namiki N."/>
            <person name="Mizuno H."/>
            <person name="Yamamoto K."/>
            <person name="Antonio B.A."/>
            <person name="Baba T."/>
            <person name="Sakata K."/>
            <person name="Nagamura Y."/>
            <person name="Aoki H."/>
            <person name="Arikawa K."/>
            <person name="Arita K."/>
            <person name="Bito T."/>
            <person name="Chiden Y."/>
            <person name="Fujitsuka N."/>
            <person name="Fukunaka R."/>
            <person name="Hamada M."/>
            <person name="Harada C."/>
            <person name="Hayashi A."/>
            <person name="Hijishita S."/>
            <person name="Honda M."/>
            <person name="Hosokawa S."/>
            <person name="Ichikawa Y."/>
            <person name="Idonuma A."/>
            <person name="Iijima M."/>
            <person name="Ikeda M."/>
            <person name="Ikeno M."/>
            <person name="Ito K."/>
            <person name="Ito S."/>
            <person name="Ito T."/>
            <person name="Ito Y."/>
            <person name="Ito Y."/>
            <person name="Iwabuchi A."/>
            <person name="Kamiya K."/>
            <person name="Karasawa W."/>
            <person name="Kurita K."/>
            <person name="Katagiri S."/>
            <person name="Kikuta A."/>
            <person name="Kobayashi H."/>
            <person name="Kobayashi N."/>
            <person name="Machita K."/>
            <person name="Maehara T."/>
            <person name="Masukawa M."/>
            <person name="Mizubayashi T."/>
            <person name="Mukai Y."/>
            <person name="Nagasaki H."/>
            <person name="Nagata Y."/>
            <person name="Naito S."/>
            <person name="Nakashima M."/>
            <person name="Nakama Y."/>
            <person name="Nakamichi Y."/>
            <person name="Nakamura M."/>
            <person name="Meguro A."/>
            <person name="Negishi M."/>
            <person name="Ohta I."/>
            <person name="Ohta T."/>
            <person name="Okamoto M."/>
            <person name="Ono N."/>
            <person name="Saji S."/>
            <person name="Sakaguchi M."/>
            <person name="Sakai K."/>
            <person name="Shibata M."/>
            <person name="Shimokawa T."/>
            <person name="Song J."/>
            <person name="Takazaki Y."/>
            <person name="Terasawa K."/>
            <person name="Tsugane M."/>
            <person name="Tsuji K."/>
            <person name="Ueda S."/>
            <person name="Waki K."/>
            <person name="Yamagata H."/>
            <person name="Yamamoto M."/>
            <person name="Yamamoto S."/>
            <person name="Yamane H."/>
            <person name="Yoshiki S."/>
            <person name="Yoshihara R."/>
            <person name="Yukawa K."/>
            <person name="Zhong H."/>
            <person name="Yano M."/>
            <person name="Yuan Q."/>
            <person name="Ouyang S."/>
            <person name="Liu J."/>
            <person name="Jones K.M."/>
            <person name="Gansberger K."/>
            <person name="Moffat K."/>
            <person name="Hill J."/>
            <person name="Bera J."/>
            <person name="Fadrosh D."/>
            <person name="Jin S."/>
            <person name="Johri S."/>
            <person name="Kim M."/>
            <person name="Overton L."/>
            <person name="Reardon M."/>
            <person name="Tsitrin T."/>
            <person name="Vuong H."/>
            <person name="Weaver B."/>
            <person name="Ciecko A."/>
            <person name="Tallon L."/>
            <person name="Jackson J."/>
            <person name="Pai G."/>
            <person name="Aken S.V."/>
            <person name="Utterback T."/>
            <person name="Reidmuller S."/>
            <person name="Feldblyum T."/>
            <person name="Hsiao J."/>
            <person name="Zismann V."/>
            <person name="Iobst S."/>
            <person name="de Vazeille A.R."/>
            <person name="Buell C.R."/>
            <person name="Ying K."/>
            <person name="Li Y."/>
            <person name="Lu T."/>
            <person name="Huang Y."/>
            <person name="Zhao Q."/>
            <person name="Feng Q."/>
            <person name="Zhang L."/>
            <person name="Zhu J."/>
            <person name="Weng Q."/>
            <person name="Mu J."/>
            <person name="Lu Y."/>
            <person name="Fan D."/>
            <person name="Liu Y."/>
            <person name="Guan J."/>
            <person name="Zhang Y."/>
            <person name="Yu S."/>
            <person name="Liu X."/>
            <person name="Zhang Y."/>
            <person name="Hong G."/>
            <person name="Han B."/>
            <person name="Choisne N."/>
            <person name="Demange N."/>
            <person name="Orjeda G."/>
            <person name="Samain S."/>
            <person name="Cattolico L."/>
            <person name="Pelletier E."/>
            <person name="Couloux A."/>
            <person name="Segurens B."/>
            <person name="Wincker P."/>
            <person name="D'Hont A."/>
            <person name="Scarpelli C."/>
            <person name="Weissenbach J."/>
            <person name="Salanoubat M."/>
            <person name="Quetier F."/>
            <person name="Yu Y."/>
            <person name="Kim H.R."/>
            <person name="Rambo T."/>
            <person name="Currie J."/>
            <person name="Collura K."/>
            <person name="Luo M."/>
            <person name="Yang T."/>
            <person name="Ammiraju J.S.S."/>
            <person name="Engler F."/>
            <person name="Soderlund C."/>
            <person name="Wing R.A."/>
            <person name="Palmer L.E."/>
            <person name="de la Bastide M."/>
            <person name="Spiegel L."/>
            <person name="Nascimento L."/>
            <person name="Zutavern T."/>
            <person name="O'Shaughnessy A."/>
            <person name="Dike S."/>
            <person name="Dedhia N."/>
            <person name="Preston R."/>
            <person name="Balija V."/>
            <person name="McCombie W.R."/>
            <person name="Chow T."/>
            <person name="Chen H."/>
            <person name="Chung M."/>
            <person name="Chen C."/>
            <person name="Shaw J."/>
            <person name="Wu H."/>
            <person name="Hsiao K."/>
            <person name="Chao Y."/>
            <person name="Chu M."/>
            <person name="Cheng C."/>
            <person name="Hour A."/>
            <person name="Lee P."/>
            <person name="Lin S."/>
            <person name="Lin Y."/>
            <person name="Liou J."/>
            <person name="Liu S."/>
            <person name="Hsing Y."/>
            <person name="Raghuvanshi S."/>
            <person name="Mohanty A."/>
            <person name="Bharti A.K."/>
            <person name="Gaur A."/>
            <person name="Gupta V."/>
            <person name="Kumar D."/>
            <person name="Ravi V."/>
            <person name="Vij S."/>
            <person name="Kapur A."/>
            <person name="Khurana P."/>
            <person name="Khurana P."/>
            <person name="Khurana J.P."/>
            <person name="Tyagi A.K."/>
            <person name="Gaikwad K."/>
            <person name="Singh A."/>
            <person name="Dalal V."/>
            <person name="Srivastava S."/>
            <person name="Dixit A."/>
            <person name="Pal A.K."/>
            <person name="Ghazi I.A."/>
            <person name="Yadav M."/>
            <person name="Pandit A."/>
            <person name="Bhargava A."/>
            <person name="Sureshbabu K."/>
            <person name="Batra K."/>
            <person name="Sharma T.R."/>
            <person name="Mohapatra T."/>
            <person name="Singh N.K."/>
            <person name="Messing J."/>
            <person name="Nelson A.B."/>
            <person name="Fuks G."/>
            <person name="Kavchok S."/>
            <person name="Keizer G."/>
            <person name="Linton E."/>
            <person name="Llaca V."/>
            <person name="Song R."/>
            <person name="Tanyolac B."/>
            <person name="Young S."/>
            <person name="Ho-Il K."/>
            <person name="Hahn J.H."/>
            <person name="Sangsakoo G."/>
            <person name="Vanavichit A."/>
            <person name="de Mattos Luiz.A.T."/>
            <person name="Zimmer P.D."/>
            <person name="Malone G."/>
            <person name="Dellagostin O."/>
            <person name="de Oliveira A.C."/>
            <person name="Bevan M."/>
            <person name="Bancroft I."/>
            <person name="Minx P."/>
            <person name="Cordum H."/>
            <person name="Wilson R."/>
            <person name="Cheng Z."/>
            <person name="Jin W."/>
            <person name="Jiang J."/>
            <person name="Leong S.A."/>
            <person name="Iwama H."/>
            <person name="Gojobori T."/>
            <person name="Itoh T."/>
            <person name="Niimura Y."/>
            <person name="Fujii Y."/>
            <person name="Habara T."/>
            <person name="Sakai H."/>
            <person name="Sato Y."/>
            <person name="Wilson G."/>
            <person name="Kumar K."/>
            <person name="McCouch S."/>
            <person name="Juretic N."/>
            <person name="Hoen D."/>
            <person name="Wright S."/>
            <person name="Bruskiewich R."/>
            <person name="Bureau T."/>
            <person name="Miyao A."/>
            <person name="Hirochika H."/>
            <person name="Nishikawa T."/>
            <person name="Kadowaki K."/>
            <person name="Sugiura M."/>
            <person name="Burr B."/>
            <person name="Sasaki T."/>
        </authorList>
    </citation>
    <scope>NUCLEOTIDE SEQUENCE [LARGE SCALE GENOMIC DNA]</scope>
    <source>
        <strain evidence="3">cv. Nipponbare</strain>
    </source>
</reference>
<dbReference type="Gramene" id="Os09t0472150-00">
    <property type="protein sequence ID" value="Os09t0472150-00"/>
    <property type="gene ID" value="Os09g0472150"/>
</dbReference>
<feature type="compositionally biased region" description="Basic and acidic residues" evidence="1">
    <location>
        <begin position="131"/>
        <end position="148"/>
    </location>
</feature>
<feature type="compositionally biased region" description="Basic residues" evidence="1">
    <location>
        <begin position="190"/>
        <end position="201"/>
    </location>
</feature>
<dbReference type="PaxDb" id="39947-A0A0N7KQZ2"/>
<feature type="compositionally biased region" description="Basic and acidic residues" evidence="1">
    <location>
        <begin position="177"/>
        <end position="189"/>
    </location>
</feature>
<feature type="non-terminal residue" evidence="2">
    <location>
        <position position="1"/>
    </location>
</feature>
<keyword evidence="3" id="KW-1185">Reference proteome</keyword>
<dbReference type="InParanoid" id="A0A0N7KQZ2"/>
<organism evidence="2 3">
    <name type="scientific">Oryza sativa subsp. japonica</name>
    <name type="common">Rice</name>
    <dbReference type="NCBI Taxonomy" id="39947"/>
    <lineage>
        <taxon>Eukaryota</taxon>
        <taxon>Viridiplantae</taxon>
        <taxon>Streptophyta</taxon>
        <taxon>Embryophyta</taxon>
        <taxon>Tracheophyta</taxon>
        <taxon>Spermatophyta</taxon>
        <taxon>Magnoliopsida</taxon>
        <taxon>Liliopsida</taxon>
        <taxon>Poales</taxon>
        <taxon>Poaceae</taxon>
        <taxon>BOP clade</taxon>
        <taxon>Oryzoideae</taxon>
        <taxon>Oryzeae</taxon>
        <taxon>Oryzinae</taxon>
        <taxon>Oryza</taxon>
        <taxon>Oryza sativa</taxon>
    </lineage>
</organism>
<feature type="region of interest" description="Disordered" evidence="1">
    <location>
        <begin position="131"/>
        <end position="201"/>
    </location>
</feature>
<sequence length="201" mass="22292">LGDVHRRRVAPEPEPLHHGLHLLDELDDDEEEHPVQHHHPTEDGEVDPLAVPQLHLPVVSQDLVAGDGGGAAGLVVGEGEPQELVLVEPLVGVLVERDVVHGVLPHRLGQVVGEAEEAAVEHHDALDAGAGDDAHEEVRHGAGHDHHQPLHHHHGREEHHREVGEVVDAALEPGEVVADRARRHRDERQVRRRRQRVRYHE</sequence>
<protein>
    <submittedName>
        <fullName evidence="2">Os09g0472150 protein</fullName>
    </submittedName>
</protein>
<dbReference type="AlphaFoldDB" id="A0A0N7KQZ2"/>
<reference evidence="2 3" key="2">
    <citation type="journal article" date="2013" name="Plant Cell Physiol.">
        <title>Rice Annotation Project Database (RAP-DB): an integrative and interactive database for rice genomics.</title>
        <authorList>
            <person name="Sakai H."/>
            <person name="Lee S.S."/>
            <person name="Tanaka T."/>
            <person name="Numa H."/>
            <person name="Kim J."/>
            <person name="Kawahara Y."/>
            <person name="Wakimoto H."/>
            <person name="Yang C.C."/>
            <person name="Iwamoto M."/>
            <person name="Abe T."/>
            <person name="Yamada Y."/>
            <person name="Muto A."/>
            <person name="Inokuchi H."/>
            <person name="Ikemura T."/>
            <person name="Matsumoto T."/>
            <person name="Sasaki T."/>
            <person name="Itoh T."/>
        </authorList>
    </citation>
    <scope>NUCLEOTIDE SEQUENCE [LARGE SCALE GENOMIC DNA]</scope>
    <source>
        <strain evidence="3">cv. Nipponbare</strain>
    </source>
</reference>
<dbReference type="EMBL" id="AP014965">
    <property type="protein sequence ID" value="BAT08570.1"/>
    <property type="molecule type" value="Genomic_DNA"/>
</dbReference>
<evidence type="ECO:0000256" key="1">
    <source>
        <dbReference type="SAM" id="MobiDB-lite"/>
    </source>
</evidence>
<accession>A0A0N7KQZ2</accession>
<feature type="region of interest" description="Disordered" evidence="1">
    <location>
        <begin position="25"/>
        <end position="47"/>
    </location>
</feature>
<feature type="compositionally biased region" description="Basic and acidic residues" evidence="1">
    <location>
        <begin position="155"/>
        <end position="164"/>
    </location>
</feature>
<reference evidence="2 3" key="3">
    <citation type="journal article" date="2013" name="Rice">
        <title>Improvement of the Oryza sativa Nipponbare reference genome using next generation sequence and optical map data.</title>
        <authorList>
            <person name="Kawahara Y."/>
            <person name="de la Bastide M."/>
            <person name="Hamilton J.P."/>
            <person name="Kanamori H."/>
            <person name="McCombie W.R."/>
            <person name="Ouyang S."/>
            <person name="Schwartz D.C."/>
            <person name="Tanaka T."/>
            <person name="Wu J."/>
            <person name="Zhou S."/>
            <person name="Childs K.L."/>
            <person name="Davidson R.M."/>
            <person name="Lin H."/>
            <person name="Quesada-Ocampo L."/>
            <person name="Vaillancourt B."/>
            <person name="Sakai H."/>
            <person name="Lee S.S."/>
            <person name="Kim J."/>
            <person name="Numa H."/>
            <person name="Itoh T."/>
            <person name="Buell C.R."/>
            <person name="Matsumoto T."/>
        </authorList>
    </citation>
    <scope>NUCLEOTIDE SEQUENCE [LARGE SCALE GENOMIC DNA]</scope>
    <source>
        <strain evidence="3">cv. Nipponbare</strain>
    </source>
</reference>
<feature type="region of interest" description="Disordered" evidence="1">
    <location>
        <begin position="1"/>
        <end position="20"/>
    </location>
</feature>
<proteinExistence type="predicted"/>
<feature type="compositionally biased region" description="Basic and acidic residues" evidence="1">
    <location>
        <begin position="9"/>
        <end position="20"/>
    </location>
</feature>